<organism evidence="1 2">
    <name type="scientific">Candidatus Fimimorpha faecalis</name>
    <dbReference type="NCBI Taxonomy" id="2840824"/>
    <lineage>
        <taxon>Bacteria</taxon>
        <taxon>Bacillati</taxon>
        <taxon>Bacillota</taxon>
        <taxon>Clostridia</taxon>
        <taxon>Eubacteriales</taxon>
        <taxon>Candidatus Fimimorpha</taxon>
    </lineage>
</organism>
<evidence type="ECO:0000313" key="1">
    <source>
        <dbReference type="EMBL" id="HIR88004.1"/>
    </source>
</evidence>
<comment type="caution">
    <text evidence="1">The sequence shown here is derived from an EMBL/GenBank/DDBJ whole genome shotgun (WGS) entry which is preliminary data.</text>
</comment>
<reference evidence="1" key="2">
    <citation type="journal article" date="2021" name="PeerJ">
        <title>Extensive microbial diversity within the chicken gut microbiome revealed by metagenomics and culture.</title>
        <authorList>
            <person name="Gilroy R."/>
            <person name="Ravi A."/>
            <person name="Getino M."/>
            <person name="Pursley I."/>
            <person name="Horton D.L."/>
            <person name="Alikhan N.F."/>
            <person name="Baker D."/>
            <person name="Gharbi K."/>
            <person name="Hall N."/>
            <person name="Watson M."/>
            <person name="Adriaenssens E.M."/>
            <person name="Foster-Nyarko E."/>
            <person name="Jarju S."/>
            <person name="Secka A."/>
            <person name="Antonio M."/>
            <person name="Oren A."/>
            <person name="Chaudhuri R.R."/>
            <person name="La Ragione R."/>
            <person name="Hildebrand F."/>
            <person name="Pallen M.J."/>
        </authorList>
    </citation>
    <scope>NUCLEOTIDE SEQUENCE</scope>
    <source>
        <strain evidence="1">ChiW13-3771</strain>
    </source>
</reference>
<proteinExistence type="predicted"/>
<gene>
    <name evidence="1" type="ORF">IAC96_03540</name>
</gene>
<reference evidence="1" key="1">
    <citation type="submission" date="2020-10" db="EMBL/GenBank/DDBJ databases">
        <authorList>
            <person name="Gilroy R."/>
        </authorList>
    </citation>
    <scope>NUCLEOTIDE SEQUENCE</scope>
    <source>
        <strain evidence="1">ChiW13-3771</strain>
    </source>
</reference>
<dbReference type="Proteomes" id="UP000824201">
    <property type="component" value="Unassembled WGS sequence"/>
</dbReference>
<sequence length="53" mass="5933">MRIDRVKLVMELAKRCWSIKKLAEVSGVSRQTIDYIKQGQSISLLGTLGNKGL</sequence>
<protein>
    <submittedName>
        <fullName evidence="1">XRE family transcriptional regulator</fullName>
    </submittedName>
</protein>
<dbReference type="AlphaFoldDB" id="A0A9D1JCJ8"/>
<evidence type="ECO:0000313" key="2">
    <source>
        <dbReference type="Proteomes" id="UP000824201"/>
    </source>
</evidence>
<dbReference type="EMBL" id="DVHN01000041">
    <property type="protein sequence ID" value="HIR88004.1"/>
    <property type="molecule type" value="Genomic_DNA"/>
</dbReference>
<accession>A0A9D1JCJ8</accession>
<name>A0A9D1JCJ8_9FIRM</name>